<feature type="region of interest" description="Disordered" evidence="1">
    <location>
        <begin position="88"/>
        <end position="108"/>
    </location>
</feature>
<sequence length="108" mass="11521">MGETAHSGLSRFGAAGHLLGGRLQWITSRGNYGPPATPADWMSACAHATQLLASTLRDRSLMRFGGMSVVLAVAVTFPAQVLMEALGHQHGGQRTHTPGKRWSVARRS</sequence>
<dbReference type="Proteomes" id="UP001165124">
    <property type="component" value="Unassembled WGS sequence"/>
</dbReference>
<feature type="compositionally biased region" description="Basic residues" evidence="1">
    <location>
        <begin position="91"/>
        <end position="108"/>
    </location>
</feature>
<accession>A0A9W6UUH4</accession>
<comment type="caution">
    <text evidence="2">The sequence shown here is derived from an EMBL/GenBank/DDBJ whole genome shotgun (WGS) entry which is preliminary data.</text>
</comment>
<reference evidence="2" key="1">
    <citation type="submission" date="2023-02" db="EMBL/GenBank/DDBJ databases">
        <title>Actinomadura rubrobrunea NBRC 14622.</title>
        <authorList>
            <person name="Ichikawa N."/>
            <person name="Sato H."/>
            <person name="Tonouchi N."/>
        </authorList>
    </citation>
    <scope>NUCLEOTIDE SEQUENCE</scope>
    <source>
        <strain evidence="2">NBRC 14622</strain>
    </source>
</reference>
<evidence type="ECO:0000313" key="3">
    <source>
        <dbReference type="Proteomes" id="UP001165124"/>
    </source>
</evidence>
<dbReference type="EMBL" id="BSRZ01000006">
    <property type="protein sequence ID" value="GLW64636.1"/>
    <property type="molecule type" value="Genomic_DNA"/>
</dbReference>
<gene>
    <name evidence="2" type="ORF">Arub01_28800</name>
</gene>
<proteinExistence type="predicted"/>
<keyword evidence="3" id="KW-1185">Reference proteome</keyword>
<evidence type="ECO:0000256" key="1">
    <source>
        <dbReference type="SAM" id="MobiDB-lite"/>
    </source>
</evidence>
<evidence type="ECO:0000313" key="2">
    <source>
        <dbReference type="EMBL" id="GLW64636.1"/>
    </source>
</evidence>
<organism evidence="2 3">
    <name type="scientific">Actinomadura rubrobrunea</name>
    <dbReference type="NCBI Taxonomy" id="115335"/>
    <lineage>
        <taxon>Bacteria</taxon>
        <taxon>Bacillati</taxon>
        <taxon>Actinomycetota</taxon>
        <taxon>Actinomycetes</taxon>
        <taxon>Streptosporangiales</taxon>
        <taxon>Thermomonosporaceae</taxon>
        <taxon>Actinomadura</taxon>
    </lineage>
</organism>
<name>A0A9W6UUH4_9ACTN</name>
<protein>
    <submittedName>
        <fullName evidence="2">Uncharacterized protein</fullName>
    </submittedName>
</protein>
<dbReference type="AlphaFoldDB" id="A0A9W6UUH4"/>